<protein>
    <submittedName>
        <fullName evidence="2">Uncharacterized protein</fullName>
    </submittedName>
</protein>
<gene>
    <name evidence="2" type="ORF">ACFPZP_07165</name>
</gene>
<dbReference type="Proteomes" id="UP001596169">
    <property type="component" value="Unassembled WGS sequence"/>
</dbReference>
<accession>A0ABW1PXX6</accession>
<proteinExistence type="predicted"/>
<feature type="compositionally biased region" description="Polar residues" evidence="1">
    <location>
        <begin position="33"/>
        <end position="46"/>
    </location>
</feature>
<feature type="compositionally biased region" description="Polar residues" evidence="1">
    <location>
        <begin position="7"/>
        <end position="24"/>
    </location>
</feature>
<feature type="region of interest" description="Disordered" evidence="1">
    <location>
        <begin position="1"/>
        <end position="88"/>
    </location>
</feature>
<organism evidence="2 3">
    <name type="scientific">Citrobacter bitternis</name>
    <dbReference type="NCBI Taxonomy" id="1585982"/>
    <lineage>
        <taxon>Bacteria</taxon>
        <taxon>Pseudomonadati</taxon>
        <taxon>Pseudomonadota</taxon>
        <taxon>Gammaproteobacteria</taxon>
        <taxon>Enterobacterales</taxon>
        <taxon>Enterobacteriaceae</taxon>
        <taxon>Citrobacter</taxon>
    </lineage>
</organism>
<feature type="compositionally biased region" description="Basic and acidic residues" evidence="1">
    <location>
        <begin position="55"/>
        <end position="72"/>
    </location>
</feature>
<comment type="caution">
    <text evidence="2">The sequence shown here is derived from an EMBL/GenBank/DDBJ whole genome shotgun (WGS) entry which is preliminary data.</text>
</comment>
<sequence length="88" mass="9888">MTKKENQSQISEAFRTTENPTAIKNSGLEFIQNLKNTGGSMSQQPNYDDPLPSDRPLHDDPERLPPDEKPLDPDVPDTNDPETPLKPF</sequence>
<evidence type="ECO:0000313" key="2">
    <source>
        <dbReference type="EMBL" id="MFC6120838.1"/>
    </source>
</evidence>
<reference evidence="3" key="1">
    <citation type="journal article" date="2019" name="Int. J. Syst. Evol. Microbiol.">
        <title>The Global Catalogue of Microorganisms (GCM) 10K type strain sequencing project: providing services to taxonomists for standard genome sequencing and annotation.</title>
        <authorList>
            <consortium name="The Broad Institute Genomics Platform"/>
            <consortium name="The Broad Institute Genome Sequencing Center for Infectious Disease"/>
            <person name="Wu L."/>
            <person name="Ma J."/>
        </authorList>
    </citation>
    <scope>NUCLEOTIDE SEQUENCE [LARGE SCALE GENOMIC DNA]</scope>
    <source>
        <strain evidence="3">JCM30009</strain>
    </source>
</reference>
<keyword evidence="3" id="KW-1185">Reference proteome</keyword>
<evidence type="ECO:0000313" key="3">
    <source>
        <dbReference type="Proteomes" id="UP001596169"/>
    </source>
</evidence>
<name>A0ABW1PXX6_9ENTR</name>
<evidence type="ECO:0000256" key="1">
    <source>
        <dbReference type="SAM" id="MobiDB-lite"/>
    </source>
</evidence>
<dbReference type="EMBL" id="JBHSRG010000004">
    <property type="protein sequence ID" value="MFC6120838.1"/>
    <property type="molecule type" value="Genomic_DNA"/>
</dbReference>
<dbReference type="RefSeq" id="WP_156773100.1">
    <property type="nucleotide sequence ID" value="NZ_JBHSRG010000004.1"/>
</dbReference>